<protein>
    <submittedName>
        <fullName evidence="1">Uncharacterized protein</fullName>
    </submittedName>
</protein>
<organism evidence="1 2">
    <name type="scientific">Solanum commersonii</name>
    <name type="common">Commerson's wild potato</name>
    <name type="synonym">Commerson's nightshade</name>
    <dbReference type="NCBI Taxonomy" id="4109"/>
    <lineage>
        <taxon>Eukaryota</taxon>
        <taxon>Viridiplantae</taxon>
        <taxon>Streptophyta</taxon>
        <taxon>Embryophyta</taxon>
        <taxon>Tracheophyta</taxon>
        <taxon>Spermatophyta</taxon>
        <taxon>Magnoliopsida</taxon>
        <taxon>eudicotyledons</taxon>
        <taxon>Gunneridae</taxon>
        <taxon>Pentapetalae</taxon>
        <taxon>asterids</taxon>
        <taxon>lamiids</taxon>
        <taxon>Solanales</taxon>
        <taxon>Solanaceae</taxon>
        <taxon>Solanoideae</taxon>
        <taxon>Solaneae</taxon>
        <taxon>Solanum</taxon>
    </lineage>
</organism>
<dbReference type="Proteomes" id="UP000824120">
    <property type="component" value="Chromosome 9"/>
</dbReference>
<keyword evidence="2" id="KW-1185">Reference proteome</keyword>
<accession>A0A9J5XEJ7</accession>
<dbReference type="AlphaFoldDB" id="A0A9J5XEJ7"/>
<name>A0A9J5XEJ7_SOLCO</name>
<gene>
    <name evidence="1" type="ORF">H5410_047229</name>
</gene>
<evidence type="ECO:0000313" key="1">
    <source>
        <dbReference type="EMBL" id="KAG5586795.1"/>
    </source>
</evidence>
<proteinExistence type="predicted"/>
<reference evidence="1 2" key="1">
    <citation type="submission" date="2020-09" db="EMBL/GenBank/DDBJ databases">
        <title>De no assembly of potato wild relative species, Solanum commersonii.</title>
        <authorList>
            <person name="Cho K."/>
        </authorList>
    </citation>
    <scope>NUCLEOTIDE SEQUENCE [LARGE SCALE GENOMIC DNA]</scope>
    <source>
        <strain evidence="1">LZ3.2</strain>
        <tissue evidence="1">Leaf</tissue>
    </source>
</reference>
<comment type="caution">
    <text evidence="1">The sequence shown here is derived from an EMBL/GenBank/DDBJ whole genome shotgun (WGS) entry which is preliminary data.</text>
</comment>
<evidence type="ECO:0000313" key="2">
    <source>
        <dbReference type="Proteomes" id="UP000824120"/>
    </source>
</evidence>
<dbReference type="EMBL" id="JACXVP010000009">
    <property type="protein sequence ID" value="KAG5586795.1"/>
    <property type="molecule type" value="Genomic_DNA"/>
</dbReference>
<sequence>MGRVLFSLEEEDVQGHGWLAGLFTKPLSGPSYLLVLGKLGVTGLPSTLRGRDVGISSKKSSLLIEGKRNEELSDEESKDIFK</sequence>